<accession>A0A8B8BZB9</accession>
<sequence>MHTLAGKLAWNPYVFYHCANKHEPLKTISATYLSINVRSRMPVDSIRYMLAVMDQNYHKDRHVATTLNDNPYLSKDKNKGCLQKTKNLNVGCMLSTHGKSVRSFTKSTNAQELETVYKNLSGKANLGSSQLIDQMKNRKKPMILHDAIAASRTGSS</sequence>
<protein>
    <submittedName>
        <fullName evidence="2">Uncharacterized protein LOC111114639</fullName>
    </submittedName>
</protein>
<dbReference type="GeneID" id="111114639"/>
<dbReference type="AlphaFoldDB" id="A0A8B8BZB9"/>
<evidence type="ECO:0000313" key="1">
    <source>
        <dbReference type="Proteomes" id="UP000694844"/>
    </source>
</evidence>
<dbReference type="KEGG" id="cvn:111114639"/>
<dbReference type="RefSeq" id="XP_022308738.1">
    <property type="nucleotide sequence ID" value="XM_022453030.1"/>
</dbReference>
<dbReference type="Proteomes" id="UP000694844">
    <property type="component" value="Chromosome 9"/>
</dbReference>
<gene>
    <name evidence="2" type="primary">LOC111114639</name>
</gene>
<organism evidence="1 2">
    <name type="scientific">Crassostrea virginica</name>
    <name type="common">Eastern oyster</name>
    <dbReference type="NCBI Taxonomy" id="6565"/>
    <lineage>
        <taxon>Eukaryota</taxon>
        <taxon>Metazoa</taxon>
        <taxon>Spiralia</taxon>
        <taxon>Lophotrochozoa</taxon>
        <taxon>Mollusca</taxon>
        <taxon>Bivalvia</taxon>
        <taxon>Autobranchia</taxon>
        <taxon>Pteriomorphia</taxon>
        <taxon>Ostreida</taxon>
        <taxon>Ostreoidea</taxon>
        <taxon>Ostreidae</taxon>
        <taxon>Crassostrea</taxon>
    </lineage>
</organism>
<proteinExistence type="predicted"/>
<evidence type="ECO:0000313" key="2">
    <source>
        <dbReference type="RefSeq" id="XP_022308738.1"/>
    </source>
</evidence>
<name>A0A8B8BZB9_CRAVI</name>
<keyword evidence="1" id="KW-1185">Reference proteome</keyword>
<reference evidence="2" key="1">
    <citation type="submission" date="2025-08" db="UniProtKB">
        <authorList>
            <consortium name="RefSeq"/>
        </authorList>
    </citation>
    <scope>IDENTIFICATION</scope>
    <source>
        <tissue evidence="2">Whole sample</tissue>
    </source>
</reference>